<dbReference type="SFLD" id="SFLDS00029">
    <property type="entry name" value="Radical_SAM"/>
    <property type="match status" value="1"/>
</dbReference>
<evidence type="ECO:0000256" key="7">
    <source>
        <dbReference type="ARBA" id="ARBA00022691"/>
    </source>
</evidence>
<keyword evidence="7" id="KW-0949">S-adenosyl-L-methionine</keyword>
<evidence type="ECO:0000259" key="11">
    <source>
        <dbReference type="PROSITE" id="PS51918"/>
    </source>
</evidence>
<dbReference type="GO" id="GO:0070475">
    <property type="term" value="P:rRNA base methylation"/>
    <property type="evidence" value="ECO:0007669"/>
    <property type="project" value="TreeGrafter"/>
</dbReference>
<dbReference type="AlphaFoldDB" id="A0A5A8DJQ7"/>
<organism evidence="12 13">
    <name type="scientific">Cafeteria roenbergensis</name>
    <name type="common">Marine flagellate</name>
    <dbReference type="NCBI Taxonomy" id="33653"/>
    <lineage>
        <taxon>Eukaryota</taxon>
        <taxon>Sar</taxon>
        <taxon>Stramenopiles</taxon>
        <taxon>Bigyra</taxon>
        <taxon>Opalozoa</taxon>
        <taxon>Bicosoecida</taxon>
        <taxon>Cafeteriaceae</taxon>
        <taxon>Cafeteria</taxon>
    </lineage>
</organism>
<dbReference type="InterPro" id="IPR007197">
    <property type="entry name" value="rSAM"/>
</dbReference>
<gene>
    <name evidence="12" type="ORF">FNF31_01730</name>
</gene>
<keyword evidence="10" id="KW-0411">Iron-sulfur</keyword>
<dbReference type="InterPro" id="IPR040072">
    <property type="entry name" value="Methyltransferase_A"/>
</dbReference>
<evidence type="ECO:0000256" key="10">
    <source>
        <dbReference type="ARBA" id="ARBA00023014"/>
    </source>
</evidence>
<keyword evidence="8" id="KW-0479">Metal-binding</keyword>
<comment type="caution">
    <text evidence="12">The sequence shown here is derived from an EMBL/GenBank/DDBJ whole genome shotgun (WGS) entry which is preliminary data.</text>
</comment>
<dbReference type="Proteomes" id="UP000325113">
    <property type="component" value="Unassembled WGS sequence"/>
</dbReference>
<dbReference type="GO" id="GO:0030488">
    <property type="term" value="P:tRNA methylation"/>
    <property type="evidence" value="ECO:0007669"/>
    <property type="project" value="TreeGrafter"/>
</dbReference>
<evidence type="ECO:0000256" key="6">
    <source>
        <dbReference type="ARBA" id="ARBA00022679"/>
    </source>
</evidence>
<accession>A0A5A8DJQ7</accession>
<dbReference type="GO" id="GO:0005737">
    <property type="term" value="C:cytoplasm"/>
    <property type="evidence" value="ECO:0007669"/>
    <property type="project" value="UniProtKB-SubCell"/>
</dbReference>
<keyword evidence="5" id="KW-0489">Methyltransferase</keyword>
<evidence type="ECO:0000256" key="5">
    <source>
        <dbReference type="ARBA" id="ARBA00022603"/>
    </source>
</evidence>
<evidence type="ECO:0000313" key="13">
    <source>
        <dbReference type="Proteomes" id="UP000325113"/>
    </source>
</evidence>
<dbReference type="PANTHER" id="PTHR30544">
    <property type="entry name" value="23S RRNA METHYLTRANSFERASE"/>
    <property type="match status" value="1"/>
</dbReference>
<feature type="domain" description="Radical SAM core" evidence="11">
    <location>
        <begin position="137"/>
        <end position="410"/>
    </location>
</feature>
<dbReference type="PIRSF" id="PIRSF006004">
    <property type="entry name" value="CHP00048"/>
    <property type="match status" value="1"/>
</dbReference>
<keyword evidence="4" id="KW-0963">Cytoplasm</keyword>
<dbReference type="Gene3D" id="3.20.20.70">
    <property type="entry name" value="Aldolase class I"/>
    <property type="match status" value="1"/>
</dbReference>
<protein>
    <recommendedName>
        <fullName evidence="11">Radical SAM core domain-containing protein</fullName>
    </recommendedName>
</protein>
<evidence type="ECO:0000256" key="1">
    <source>
        <dbReference type="ARBA" id="ARBA00001966"/>
    </source>
</evidence>
<comment type="cofactor">
    <cofactor evidence="1">
        <name>[4Fe-4S] cluster</name>
        <dbReference type="ChEBI" id="CHEBI:49883"/>
    </cofactor>
</comment>
<dbReference type="InterPro" id="IPR013785">
    <property type="entry name" value="Aldolase_TIM"/>
</dbReference>
<dbReference type="InterPro" id="IPR004383">
    <property type="entry name" value="rRNA_lsu_MTrfase_RlmN/Cfr"/>
</dbReference>
<dbReference type="EMBL" id="VLTM01000011">
    <property type="protein sequence ID" value="KAA0165753.1"/>
    <property type="molecule type" value="Genomic_DNA"/>
</dbReference>
<reference evidence="12 13" key="1">
    <citation type="submission" date="2019-07" db="EMBL/GenBank/DDBJ databases">
        <title>Genomes of Cafeteria roenbergensis.</title>
        <authorList>
            <person name="Fischer M.G."/>
            <person name="Hackl T."/>
            <person name="Roman M."/>
        </authorList>
    </citation>
    <scope>NUCLEOTIDE SEQUENCE [LARGE SCALE GENOMIC DNA]</scope>
    <source>
        <strain evidence="12 13">Cflag</strain>
    </source>
</reference>
<comment type="subcellular location">
    <subcellularLocation>
        <location evidence="2">Cytoplasm</location>
    </subcellularLocation>
</comment>
<keyword evidence="3" id="KW-0004">4Fe-4S</keyword>
<dbReference type="GO" id="GO:0051539">
    <property type="term" value="F:4 iron, 4 sulfur cluster binding"/>
    <property type="evidence" value="ECO:0007669"/>
    <property type="project" value="UniProtKB-KW"/>
</dbReference>
<keyword evidence="6" id="KW-0808">Transferase</keyword>
<evidence type="ECO:0000256" key="4">
    <source>
        <dbReference type="ARBA" id="ARBA00022490"/>
    </source>
</evidence>
<dbReference type="GO" id="GO:0008173">
    <property type="term" value="F:RNA methyltransferase activity"/>
    <property type="evidence" value="ECO:0007669"/>
    <property type="project" value="InterPro"/>
</dbReference>
<name>A0A5A8DJQ7_CAFRO</name>
<dbReference type="InterPro" id="IPR058240">
    <property type="entry name" value="rSAM_sf"/>
</dbReference>
<evidence type="ECO:0000256" key="9">
    <source>
        <dbReference type="ARBA" id="ARBA00023004"/>
    </source>
</evidence>
<dbReference type="PANTHER" id="PTHR30544:SF5">
    <property type="entry name" value="RADICAL SAM CORE DOMAIN-CONTAINING PROTEIN"/>
    <property type="match status" value="1"/>
</dbReference>
<keyword evidence="9" id="KW-0408">Iron</keyword>
<proteinExistence type="predicted"/>
<dbReference type="GO" id="GO:0046872">
    <property type="term" value="F:metal ion binding"/>
    <property type="evidence" value="ECO:0007669"/>
    <property type="project" value="UniProtKB-KW"/>
</dbReference>
<dbReference type="Pfam" id="PF04055">
    <property type="entry name" value="Radical_SAM"/>
    <property type="match status" value="1"/>
</dbReference>
<evidence type="ECO:0000313" key="12">
    <source>
        <dbReference type="EMBL" id="KAA0165753.1"/>
    </source>
</evidence>
<evidence type="ECO:0000256" key="8">
    <source>
        <dbReference type="ARBA" id="ARBA00022723"/>
    </source>
</evidence>
<evidence type="ECO:0000256" key="2">
    <source>
        <dbReference type="ARBA" id="ARBA00004496"/>
    </source>
</evidence>
<sequence length="429" mass="45798">MAAVRPAAASALRNLAGVAREQLCELVGGPAYRAAQVWEACMRPEVLPGTGDAAQWSLQRPLGTVTTLPAALRHELDASGHHASWGTVRTLQRSAQDGTMKLLVGLAPEQRDSPDAGLVEAVVIPARSPDPDAGPEGGAAGTVCVSSQVGCSFACRFCRTGTQRRERNLTGAQIAGQVMLAEAAIRMEQARDAEAREPERAAPVPSRLRSVVFMGQGEPLMNWPAVSQAIDILSDDRGPSPLARRRFTVSTVGVAPRIPLVADAGARLALSLHSAVDSTRTAIMPTNARFPLAEVQRSLVEYLARAGGGRSGPGRKRDGRAPGDRHAHWARVSLEVTLLRGVNDDLDLDVDSICRFARGLGEGAAHVNLIPFNAWPGSTLRPSSKGRLLRFAERLRRRGVHTTIRATRGRDILAACGQLHSEVEASLRQ</sequence>
<dbReference type="PROSITE" id="PS51918">
    <property type="entry name" value="RADICAL_SAM"/>
    <property type="match status" value="1"/>
</dbReference>
<dbReference type="SUPFAM" id="SSF102114">
    <property type="entry name" value="Radical SAM enzymes"/>
    <property type="match status" value="1"/>
</dbReference>
<evidence type="ECO:0000256" key="3">
    <source>
        <dbReference type="ARBA" id="ARBA00022485"/>
    </source>
</evidence>